<feature type="region of interest" description="Disordered" evidence="8">
    <location>
        <begin position="30"/>
        <end position="91"/>
    </location>
</feature>
<keyword evidence="7 9" id="KW-0472">Membrane</keyword>
<protein>
    <submittedName>
        <fullName evidence="11">Amino acid transporter</fullName>
    </submittedName>
</protein>
<evidence type="ECO:0000256" key="8">
    <source>
        <dbReference type="SAM" id="MobiDB-lite"/>
    </source>
</evidence>
<dbReference type="Pfam" id="PF13520">
    <property type="entry name" value="AA_permease_2"/>
    <property type="match status" value="1"/>
</dbReference>
<dbReference type="WBParaSite" id="HCON_00041880-00001">
    <property type="protein sequence ID" value="HCON_00041880-00001"/>
    <property type="gene ID" value="HCON_00041880"/>
</dbReference>
<feature type="transmembrane region" description="Helical" evidence="9">
    <location>
        <begin position="506"/>
        <end position="526"/>
    </location>
</feature>
<dbReference type="Gene3D" id="1.20.1740.10">
    <property type="entry name" value="Amino acid/polyamine transporter I"/>
    <property type="match status" value="1"/>
</dbReference>
<keyword evidence="4" id="KW-1003">Cell membrane</keyword>
<reference evidence="11" key="1">
    <citation type="submission" date="2020-12" db="UniProtKB">
        <authorList>
            <consortium name="WormBaseParasite"/>
        </authorList>
    </citation>
    <scope>IDENTIFICATION</scope>
    <source>
        <strain evidence="11">MHco3</strain>
    </source>
</reference>
<dbReference type="PANTHER" id="PTHR11785:SF531">
    <property type="entry name" value="LARGE NEUTRAL AMINO ACIDS TRANSPORTER SMALL SUBUNIT 1"/>
    <property type="match status" value="1"/>
</dbReference>
<dbReference type="PANTHER" id="PTHR11785">
    <property type="entry name" value="AMINO ACID TRANSPORTER"/>
    <property type="match status" value="1"/>
</dbReference>
<evidence type="ECO:0000256" key="2">
    <source>
        <dbReference type="ARBA" id="ARBA00007040"/>
    </source>
</evidence>
<feature type="transmembrane region" description="Helical" evidence="9">
    <location>
        <begin position="450"/>
        <end position="467"/>
    </location>
</feature>
<dbReference type="FunFam" id="1.20.1740.10:FF:000003">
    <property type="entry name" value="Y+L amino acid transporter 1 isoform X1"/>
    <property type="match status" value="1"/>
</dbReference>
<dbReference type="GO" id="GO:0005886">
    <property type="term" value="C:plasma membrane"/>
    <property type="evidence" value="ECO:0007669"/>
    <property type="project" value="UniProtKB-SubCell"/>
</dbReference>
<dbReference type="InterPro" id="IPR002293">
    <property type="entry name" value="AA/rel_permease1"/>
</dbReference>
<feature type="transmembrane region" description="Helical" evidence="9">
    <location>
        <begin position="366"/>
        <end position="385"/>
    </location>
</feature>
<dbReference type="AlphaFoldDB" id="A0A7I5E759"/>
<comment type="subcellular location">
    <subcellularLocation>
        <location evidence="1">Cell membrane</location>
        <topology evidence="1">Multi-pass membrane protein</topology>
    </subcellularLocation>
</comment>
<sequence length="556" mass="61394">INCRLPSRMASPTSTYNAITQSSAKTFDSYEAERKAAKSADSKEDPPKRKSTATGDDDGGLSRLGSDEREAMLPKTKSAQTSQTEDTERGLARSLTLTNGVTMIIGCIIGSGIFVSPQGVQEGAGSVGSSIIIWIVCGVWCTVGAYCYAELGTLITKSGGDYAYLMEAFGPFIAFLRLWIEAVVVRPCAITVMALTFSLYLLRPIFPDCDPPVGSTELIAAAMILILCGVNCWSVKVTTAVQDWFTYGKVLALISVITTGLYRLIFGGPQYRESFEHLFEGNFRHLSGPAVGFYSGLFAYQGWTWLNFITEELINPEKNLPRAIFISMTIVTAVYVLFNIALYIVISPDEMLITPAVAGLFAEKEFGRFAFIMPIFVAISTFGSVNGTIMTSSRLFFCAAREGQMPVILTMINKKHRTPIPSVIFTSLLSIFYLLIAGHIYVLINASQCTVWLAIAIAGLALVKLRWTMPDARRPVKVFIGIPIVFAIGSLAFVALSVFGAPRDTVFGLILLFSAVPIYFIFIRFGRLPRFFRRFMYHFTAFWQKLFMLVDDNKKH</sequence>
<accession>A0A7I5E759</accession>
<evidence type="ECO:0000256" key="6">
    <source>
        <dbReference type="ARBA" id="ARBA00022989"/>
    </source>
</evidence>
<feature type="compositionally biased region" description="Basic and acidic residues" evidence="8">
    <location>
        <begin position="31"/>
        <end position="48"/>
    </location>
</feature>
<evidence type="ECO:0000256" key="1">
    <source>
        <dbReference type="ARBA" id="ARBA00004651"/>
    </source>
</evidence>
<feature type="transmembrane region" description="Helical" evidence="9">
    <location>
        <begin position="95"/>
        <end position="115"/>
    </location>
</feature>
<feature type="transmembrane region" description="Helical" evidence="9">
    <location>
        <begin position="127"/>
        <end position="149"/>
    </location>
</feature>
<evidence type="ECO:0000256" key="4">
    <source>
        <dbReference type="ARBA" id="ARBA00022475"/>
    </source>
</evidence>
<feature type="transmembrane region" description="Helical" evidence="9">
    <location>
        <begin position="479"/>
        <end position="500"/>
    </location>
</feature>
<evidence type="ECO:0000313" key="11">
    <source>
        <dbReference type="WBParaSite" id="HCON_00041880-00001"/>
    </source>
</evidence>
<dbReference type="Proteomes" id="UP000025227">
    <property type="component" value="Unplaced"/>
</dbReference>
<proteinExistence type="inferred from homology"/>
<keyword evidence="3" id="KW-0813">Transport</keyword>
<feature type="transmembrane region" description="Helical" evidence="9">
    <location>
        <begin position="323"/>
        <end position="346"/>
    </location>
</feature>
<dbReference type="PIRSF" id="PIRSF006060">
    <property type="entry name" value="AA_transporter"/>
    <property type="match status" value="1"/>
</dbReference>
<evidence type="ECO:0000256" key="5">
    <source>
        <dbReference type="ARBA" id="ARBA00022692"/>
    </source>
</evidence>
<keyword evidence="10" id="KW-1185">Reference proteome</keyword>
<keyword evidence="6 9" id="KW-1133">Transmembrane helix</keyword>
<feature type="transmembrane region" description="Helical" evidence="9">
    <location>
        <begin position="184"/>
        <end position="206"/>
    </location>
</feature>
<feature type="transmembrane region" description="Helical" evidence="9">
    <location>
        <begin position="218"/>
        <end position="238"/>
    </location>
</feature>
<evidence type="ECO:0000256" key="9">
    <source>
        <dbReference type="SAM" id="Phobius"/>
    </source>
</evidence>
<feature type="transmembrane region" description="Helical" evidence="9">
    <location>
        <begin position="423"/>
        <end position="444"/>
    </location>
</feature>
<evidence type="ECO:0000256" key="7">
    <source>
        <dbReference type="ARBA" id="ARBA00023136"/>
    </source>
</evidence>
<dbReference type="GO" id="GO:0015179">
    <property type="term" value="F:L-amino acid transmembrane transporter activity"/>
    <property type="evidence" value="ECO:0007669"/>
    <property type="project" value="TreeGrafter"/>
</dbReference>
<feature type="transmembrane region" description="Helical" evidence="9">
    <location>
        <begin position="244"/>
        <end position="265"/>
    </location>
</feature>
<dbReference type="InterPro" id="IPR050598">
    <property type="entry name" value="AminoAcid_Transporter"/>
</dbReference>
<dbReference type="OrthoDB" id="10062876at2759"/>
<organism evidence="10 11">
    <name type="scientific">Haemonchus contortus</name>
    <name type="common">Barber pole worm</name>
    <dbReference type="NCBI Taxonomy" id="6289"/>
    <lineage>
        <taxon>Eukaryota</taxon>
        <taxon>Metazoa</taxon>
        <taxon>Ecdysozoa</taxon>
        <taxon>Nematoda</taxon>
        <taxon>Chromadorea</taxon>
        <taxon>Rhabditida</taxon>
        <taxon>Rhabditina</taxon>
        <taxon>Rhabditomorpha</taxon>
        <taxon>Strongyloidea</taxon>
        <taxon>Trichostrongylidae</taxon>
        <taxon>Haemonchus</taxon>
    </lineage>
</organism>
<name>A0A7I5E759_HAECO</name>
<evidence type="ECO:0000313" key="10">
    <source>
        <dbReference type="Proteomes" id="UP000025227"/>
    </source>
</evidence>
<comment type="similarity">
    <text evidence="2">Belongs to the amino acid-polyamine-organocation (APC) superfamily. L-type amino acid transporter (LAT) (TC 2.A.3.8) family.</text>
</comment>
<evidence type="ECO:0000256" key="3">
    <source>
        <dbReference type="ARBA" id="ARBA00022448"/>
    </source>
</evidence>
<keyword evidence="5 9" id="KW-0812">Transmembrane</keyword>